<evidence type="ECO:0000313" key="2">
    <source>
        <dbReference type="Proteomes" id="UP000321947"/>
    </source>
</evidence>
<evidence type="ECO:0008006" key="3">
    <source>
        <dbReference type="Google" id="ProtNLM"/>
    </source>
</evidence>
<comment type="caution">
    <text evidence="1">The sequence shown here is derived from an EMBL/GenBank/DDBJ whole genome shotgun (WGS) entry which is preliminary data.</text>
</comment>
<dbReference type="SUPFAM" id="SSF56219">
    <property type="entry name" value="DNase I-like"/>
    <property type="match status" value="1"/>
</dbReference>
<dbReference type="PANTHER" id="PTHR33710:SF71">
    <property type="entry name" value="ENDONUCLEASE_EXONUCLEASE_PHOSPHATASE DOMAIN-CONTAINING PROTEIN"/>
    <property type="match status" value="1"/>
</dbReference>
<dbReference type="Gene3D" id="3.60.10.10">
    <property type="entry name" value="Endonuclease/exonuclease/phosphatase"/>
    <property type="match status" value="1"/>
</dbReference>
<organism evidence="1 2">
    <name type="scientific">Cucumis melo var. makuwa</name>
    <name type="common">Oriental melon</name>
    <dbReference type="NCBI Taxonomy" id="1194695"/>
    <lineage>
        <taxon>Eukaryota</taxon>
        <taxon>Viridiplantae</taxon>
        <taxon>Streptophyta</taxon>
        <taxon>Embryophyta</taxon>
        <taxon>Tracheophyta</taxon>
        <taxon>Spermatophyta</taxon>
        <taxon>Magnoliopsida</taxon>
        <taxon>eudicotyledons</taxon>
        <taxon>Gunneridae</taxon>
        <taxon>Pentapetalae</taxon>
        <taxon>rosids</taxon>
        <taxon>fabids</taxon>
        <taxon>Cucurbitales</taxon>
        <taxon>Cucurbitaceae</taxon>
        <taxon>Benincaseae</taxon>
        <taxon>Cucumis</taxon>
    </lineage>
</organism>
<accession>A0A5D3CQX7</accession>
<sequence>MGVVRWFNVTDFIGLFSISIKINVPNGPPNSAWWLSTIYGPANHRNRNNFWSELEDLNPICSPNWLLASDFNVVRYTVEASAQNSSTYSMRKFNAFITNNNLIDPSLTNAKYTWSNLRVQRVLSRIDRFLYTAGWENMFSLHYSKALSRITSDHFPLLLESSNISWGPPPYKFIN</sequence>
<protein>
    <recommendedName>
        <fullName evidence="3">Reverse transcriptase</fullName>
    </recommendedName>
</protein>
<reference evidence="1 2" key="1">
    <citation type="submission" date="2019-08" db="EMBL/GenBank/DDBJ databases">
        <title>Draft genome sequences of two oriental melons (Cucumis melo L. var makuwa).</title>
        <authorList>
            <person name="Kwon S.-Y."/>
        </authorList>
    </citation>
    <scope>NUCLEOTIDE SEQUENCE [LARGE SCALE GENOMIC DNA]</scope>
    <source>
        <strain evidence="2">cv. Chang Bougi</strain>
        <tissue evidence="1">Leaf</tissue>
    </source>
</reference>
<dbReference type="AlphaFoldDB" id="A0A5D3CQX7"/>
<proteinExistence type="predicted"/>
<evidence type="ECO:0000313" key="1">
    <source>
        <dbReference type="EMBL" id="TYK13810.1"/>
    </source>
</evidence>
<dbReference type="Proteomes" id="UP000321947">
    <property type="component" value="Unassembled WGS sequence"/>
</dbReference>
<dbReference type="InterPro" id="IPR036691">
    <property type="entry name" value="Endo/exonu/phosph_ase_sf"/>
</dbReference>
<gene>
    <name evidence="1" type="ORF">E5676_scaffold488G00730</name>
</gene>
<name>A0A5D3CQX7_CUCMM</name>
<dbReference type="PANTHER" id="PTHR33710">
    <property type="entry name" value="BNAC02G09200D PROTEIN"/>
    <property type="match status" value="1"/>
</dbReference>
<dbReference type="EMBL" id="SSTD01009754">
    <property type="protein sequence ID" value="TYK13810.1"/>
    <property type="molecule type" value="Genomic_DNA"/>
</dbReference>